<dbReference type="Gene3D" id="2.160.20.10">
    <property type="entry name" value="Single-stranded right-handed beta-helix, Pectin lyase-like"/>
    <property type="match status" value="1"/>
</dbReference>
<name>A0A218Z5P4_9HELO</name>
<gene>
    <name evidence="12" type="ORF">B2J93_3490</name>
</gene>
<dbReference type="PANTHER" id="PTHR31683:SF67">
    <property type="entry name" value="PECTIN LYASE F-RELATED"/>
    <property type="match status" value="1"/>
</dbReference>
<evidence type="ECO:0000256" key="3">
    <source>
        <dbReference type="ARBA" id="ARBA00023157"/>
    </source>
</evidence>
<evidence type="ECO:0000256" key="8">
    <source>
        <dbReference type="ARBA" id="ARBA00039082"/>
    </source>
</evidence>
<evidence type="ECO:0000313" key="12">
    <source>
        <dbReference type="EMBL" id="OWP02910.1"/>
    </source>
</evidence>
<comment type="similarity">
    <text evidence="1 9">Belongs to the polysaccharide lyase 1 family.</text>
</comment>
<keyword evidence="4" id="KW-0325">Glycoprotein</keyword>
<dbReference type="AlphaFoldDB" id="A0A218Z5P4"/>
<dbReference type="Pfam" id="PF00544">
    <property type="entry name" value="Pectate_lyase_4"/>
    <property type="match status" value="2"/>
</dbReference>
<keyword evidence="5 9" id="KW-0456">Lyase</keyword>
<evidence type="ECO:0000256" key="7">
    <source>
        <dbReference type="ARBA" id="ARBA00037631"/>
    </source>
</evidence>
<evidence type="ECO:0000256" key="2">
    <source>
        <dbReference type="ARBA" id="ARBA00022729"/>
    </source>
</evidence>
<dbReference type="OrthoDB" id="1637350at2759"/>
<comment type="function">
    <text evidence="7">Pectinolytic enzymes consist of four classes of enzymes: pectin lyase, polygalacturonase, pectin methylesterase and rhamnogalacturonase. Among pectinolytic enzymes, pectin lyase is the most important in depolymerization of pectin, since it cleaves internal glycosidic bonds of highly methylated pectins.</text>
</comment>
<dbReference type="GO" id="GO:0000272">
    <property type="term" value="P:polysaccharide catabolic process"/>
    <property type="evidence" value="ECO:0007669"/>
    <property type="project" value="UniProtKB-KW"/>
</dbReference>
<comment type="subcellular location">
    <subcellularLocation>
        <location evidence="9">Secreted</location>
    </subcellularLocation>
</comment>
<comment type="catalytic activity">
    <reaction evidence="6">
        <text>Eliminative cleavage of (1-&gt;4)-alpha-D-galacturonan methyl ester to give oligosaccharides with 4-deoxy-6-O-methyl-alpha-D-galact-4-enuronosyl groups at their non-reducing ends.</text>
        <dbReference type="EC" id="4.2.2.10"/>
    </reaction>
</comment>
<dbReference type="InterPro" id="IPR002022">
    <property type="entry name" value="Pec_lyase"/>
</dbReference>
<dbReference type="EMBL" id="MZNU01000204">
    <property type="protein sequence ID" value="OWP02910.1"/>
    <property type="molecule type" value="Genomic_DNA"/>
</dbReference>
<evidence type="ECO:0000256" key="1">
    <source>
        <dbReference type="ARBA" id="ARBA00010980"/>
    </source>
</evidence>
<feature type="signal peptide" evidence="10">
    <location>
        <begin position="1"/>
        <end position="22"/>
    </location>
</feature>
<keyword evidence="3" id="KW-1015">Disulfide bond</keyword>
<dbReference type="SMART" id="SM00656">
    <property type="entry name" value="Amb_all"/>
    <property type="match status" value="1"/>
</dbReference>
<evidence type="ECO:0000256" key="5">
    <source>
        <dbReference type="ARBA" id="ARBA00023239"/>
    </source>
</evidence>
<keyword evidence="9" id="KW-0964">Secreted</keyword>
<protein>
    <recommendedName>
        <fullName evidence="8">pectin lyase</fullName>
        <ecNumber evidence="8">4.2.2.10</ecNumber>
    </recommendedName>
</protein>
<evidence type="ECO:0000313" key="13">
    <source>
        <dbReference type="Proteomes" id="UP000242519"/>
    </source>
</evidence>
<dbReference type="STRING" id="503106.A0A218Z5P4"/>
<keyword evidence="9" id="KW-0119">Carbohydrate metabolism</keyword>
<dbReference type="InterPro" id="IPR011050">
    <property type="entry name" value="Pectin_lyase_fold/virulence"/>
</dbReference>
<evidence type="ECO:0000259" key="11">
    <source>
        <dbReference type="SMART" id="SM00656"/>
    </source>
</evidence>
<comment type="caution">
    <text evidence="12">The sequence shown here is derived from an EMBL/GenBank/DDBJ whole genome shotgun (WGS) entry which is preliminary data.</text>
</comment>
<dbReference type="EC" id="4.2.2.10" evidence="8"/>
<evidence type="ECO:0000256" key="6">
    <source>
        <dbReference type="ARBA" id="ARBA00036818"/>
    </source>
</evidence>
<keyword evidence="2 10" id="KW-0732">Signal</keyword>
<sequence>MRFAFQIQASLTLLLAPSLALAQGNGTVEKGAAYGFATGVTGGGSAAPAAPKDNDELKAWLSDKTPRVILLDKTFDFIGTEGSASGPGCYQTDCPLNKGGQSYIGDLSCGGGGKTTTSVKYDKAGQDPLEVASDKTLLGVGATGVLKGKGLKLAEKAKNVIIRNIHITEINPHAVWGGDALALNGNDGVWIDHNKFSKTARMFILSAYNPVRVTISNNEFDGATTTSATCNKEHYWATMFGTDGDQITLDQNYWHDISGRSPKLGGDNGKSTTQATNNFFENSLGHSFEIYPSASVLIEGNQFKNVETPMDPSAEKLNTIYNVPDAASASACTKILGRACVMNAFVGATTKWPSLKNEAVLNTFKGVSEYLVKPYDVGKTEAQVKANAGVGRI</sequence>
<feature type="domain" description="Pectate lyase" evidence="11">
    <location>
        <begin position="87"/>
        <end position="309"/>
    </location>
</feature>
<keyword evidence="9" id="KW-0624">Polysaccharide degradation</keyword>
<dbReference type="SUPFAM" id="SSF51126">
    <property type="entry name" value="Pectin lyase-like"/>
    <property type="match status" value="1"/>
</dbReference>
<dbReference type="InterPro" id="IPR045032">
    <property type="entry name" value="PEL"/>
</dbReference>
<dbReference type="GO" id="GO:0005576">
    <property type="term" value="C:extracellular region"/>
    <property type="evidence" value="ECO:0007669"/>
    <property type="project" value="UniProtKB-SubCell"/>
</dbReference>
<organism evidence="12 13">
    <name type="scientific">Diplocarpon coronariae</name>
    <dbReference type="NCBI Taxonomy" id="2795749"/>
    <lineage>
        <taxon>Eukaryota</taxon>
        <taxon>Fungi</taxon>
        <taxon>Dikarya</taxon>
        <taxon>Ascomycota</taxon>
        <taxon>Pezizomycotina</taxon>
        <taxon>Leotiomycetes</taxon>
        <taxon>Helotiales</taxon>
        <taxon>Drepanopezizaceae</taxon>
        <taxon>Diplocarpon</taxon>
    </lineage>
</organism>
<evidence type="ECO:0000256" key="4">
    <source>
        <dbReference type="ARBA" id="ARBA00023180"/>
    </source>
</evidence>
<dbReference type="InParanoid" id="A0A218Z5P4"/>
<evidence type="ECO:0000256" key="9">
    <source>
        <dbReference type="RuleBase" id="RU361173"/>
    </source>
</evidence>
<dbReference type="GO" id="GO:0030570">
    <property type="term" value="F:pectate lyase activity"/>
    <property type="evidence" value="ECO:0007669"/>
    <property type="project" value="InterPro"/>
</dbReference>
<proteinExistence type="inferred from homology"/>
<dbReference type="PANTHER" id="PTHR31683">
    <property type="entry name" value="PECTATE LYASE 18-RELATED"/>
    <property type="match status" value="1"/>
</dbReference>
<dbReference type="Proteomes" id="UP000242519">
    <property type="component" value="Unassembled WGS sequence"/>
</dbReference>
<reference evidence="12 13" key="1">
    <citation type="submission" date="2017-04" db="EMBL/GenBank/DDBJ databases">
        <title>Draft genome sequence of Marssonina coronaria NL1: causal agent of apple blotch.</title>
        <authorList>
            <person name="Cheng Q."/>
        </authorList>
    </citation>
    <scope>NUCLEOTIDE SEQUENCE [LARGE SCALE GENOMIC DNA]</scope>
    <source>
        <strain evidence="12 13">NL1</strain>
    </source>
</reference>
<feature type="chain" id="PRO_5012035893" description="pectin lyase" evidence="10">
    <location>
        <begin position="23"/>
        <end position="393"/>
    </location>
</feature>
<evidence type="ECO:0000256" key="10">
    <source>
        <dbReference type="SAM" id="SignalP"/>
    </source>
</evidence>
<keyword evidence="13" id="KW-1185">Reference proteome</keyword>
<accession>A0A218Z5P4</accession>
<dbReference type="GO" id="GO:0047490">
    <property type="term" value="F:pectin lyase activity"/>
    <property type="evidence" value="ECO:0007669"/>
    <property type="project" value="UniProtKB-EC"/>
</dbReference>
<dbReference type="InterPro" id="IPR012334">
    <property type="entry name" value="Pectin_lyas_fold"/>
</dbReference>